<keyword evidence="2" id="KW-0472">Membrane</keyword>
<name>B8EL44_METSB</name>
<dbReference type="STRING" id="395965.Msil_0056"/>
<proteinExistence type="predicted"/>
<dbReference type="HOGENOM" id="CLU_1260227_0_0_5"/>
<dbReference type="KEGG" id="msl:Msil_0056"/>
<gene>
    <name evidence="3" type="ordered locus">Msil_0056</name>
</gene>
<evidence type="ECO:0000313" key="3">
    <source>
        <dbReference type="EMBL" id="ACK49039.1"/>
    </source>
</evidence>
<feature type="compositionally biased region" description="Basic and acidic residues" evidence="1">
    <location>
        <begin position="113"/>
        <end position="125"/>
    </location>
</feature>
<evidence type="ECO:0000256" key="2">
    <source>
        <dbReference type="SAM" id="Phobius"/>
    </source>
</evidence>
<feature type="compositionally biased region" description="Basic residues" evidence="1">
    <location>
        <begin position="1"/>
        <end position="10"/>
    </location>
</feature>
<keyword evidence="2" id="KW-0812">Transmembrane</keyword>
<keyword evidence="4" id="KW-1185">Reference proteome</keyword>
<dbReference type="eggNOG" id="ENOG503356F">
    <property type="taxonomic scope" value="Bacteria"/>
</dbReference>
<feature type="transmembrane region" description="Helical" evidence="2">
    <location>
        <begin position="66"/>
        <end position="86"/>
    </location>
</feature>
<dbReference type="EMBL" id="CP001280">
    <property type="protein sequence ID" value="ACK49039.1"/>
    <property type="molecule type" value="Genomic_DNA"/>
</dbReference>
<dbReference type="AlphaFoldDB" id="B8EL44"/>
<accession>B8EL44</accession>
<feature type="region of interest" description="Disordered" evidence="1">
    <location>
        <begin position="1"/>
        <end position="29"/>
    </location>
</feature>
<sequence>MEIRGKLLRKARPETGGAPRPPFPASDGAGRRAGFRLGFAGAAKSFASTSAKVSTSRAATQTVDRGLIAAGVVVAVGSVSFAAVMISRDNSHPLFGGVEHLMIFAQPIGGSHNHSEPAESQKHPVDYSATGSIDQSGHMDVAAGAAKRGETSAAAPRGALKGYVVSFSAKDAIMVQSAKGSFAAAPGTALPDAGRILSIENRNGRWVVVTERGTITEAY</sequence>
<evidence type="ECO:0000256" key="1">
    <source>
        <dbReference type="SAM" id="MobiDB-lite"/>
    </source>
</evidence>
<evidence type="ECO:0000313" key="4">
    <source>
        <dbReference type="Proteomes" id="UP000002257"/>
    </source>
</evidence>
<organism evidence="3 4">
    <name type="scientific">Methylocella silvestris (strain DSM 15510 / CIP 108128 / LMG 27833 / NCIMB 13906 / BL2)</name>
    <dbReference type="NCBI Taxonomy" id="395965"/>
    <lineage>
        <taxon>Bacteria</taxon>
        <taxon>Pseudomonadati</taxon>
        <taxon>Pseudomonadota</taxon>
        <taxon>Alphaproteobacteria</taxon>
        <taxon>Hyphomicrobiales</taxon>
        <taxon>Beijerinckiaceae</taxon>
        <taxon>Methylocella</taxon>
    </lineage>
</organism>
<protein>
    <recommendedName>
        <fullName evidence="5">Flagellar protein</fullName>
    </recommendedName>
</protein>
<keyword evidence="2" id="KW-1133">Transmembrane helix</keyword>
<reference evidence="3 4" key="1">
    <citation type="journal article" date="2010" name="J. Bacteriol.">
        <title>Complete genome sequence of the aerobic facultative methanotroph Methylocella silvestris BL2.</title>
        <authorList>
            <person name="Chen Y."/>
            <person name="Crombie A."/>
            <person name="Rahman M.T."/>
            <person name="Dedysh S.N."/>
            <person name="Liesack W."/>
            <person name="Stott M.B."/>
            <person name="Alam M."/>
            <person name="Theisen A.R."/>
            <person name="Murrell J.C."/>
            <person name="Dunfield P.F."/>
        </authorList>
    </citation>
    <scope>NUCLEOTIDE SEQUENCE [LARGE SCALE GENOMIC DNA]</scope>
    <source>
        <strain evidence="4">DSM 15510 / CIP 108128 / LMG 27833 / NCIMB 13906 / BL2</strain>
    </source>
</reference>
<feature type="region of interest" description="Disordered" evidence="1">
    <location>
        <begin position="109"/>
        <end position="131"/>
    </location>
</feature>
<evidence type="ECO:0008006" key="5">
    <source>
        <dbReference type="Google" id="ProtNLM"/>
    </source>
</evidence>
<dbReference type="Proteomes" id="UP000002257">
    <property type="component" value="Chromosome"/>
</dbReference>